<dbReference type="KEGG" id="uli:ETAA1_59180"/>
<gene>
    <name evidence="2" type="ORF">ETAA1_59180</name>
</gene>
<dbReference type="RefSeq" id="WP_145244118.1">
    <property type="nucleotide sequence ID" value="NZ_CP036273.1"/>
</dbReference>
<dbReference type="EMBL" id="CP036273">
    <property type="protein sequence ID" value="QDU23908.1"/>
    <property type="molecule type" value="Genomic_DNA"/>
</dbReference>
<feature type="transmembrane region" description="Helical" evidence="1">
    <location>
        <begin position="20"/>
        <end position="41"/>
    </location>
</feature>
<evidence type="ECO:0000313" key="2">
    <source>
        <dbReference type="EMBL" id="QDU23908.1"/>
    </source>
</evidence>
<keyword evidence="1" id="KW-0812">Transmembrane</keyword>
<evidence type="ECO:0000256" key="1">
    <source>
        <dbReference type="SAM" id="Phobius"/>
    </source>
</evidence>
<accession>A0A517Y2I3</accession>
<dbReference type="OrthoDB" id="6399416at2"/>
<keyword evidence="3" id="KW-1185">Reference proteome</keyword>
<sequence length="147" mass="15854">MSATPVGPIGQFFVRTVRPFFLLTGAGTALVGLYAVAPAWAMPNVAKLPYLRDYTVIVQHWGIMVGLMGAAMMLAAVVPAWRVPILLYSALEKAFMVWLVLSNAGEPFVSGFWVPFAVDATVVIYTVGYFAAVGFRAPPPTHPPRAN</sequence>
<dbReference type="Proteomes" id="UP000319576">
    <property type="component" value="Chromosome"/>
</dbReference>
<name>A0A517Y2I3_9BACT</name>
<feature type="transmembrane region" description="Helical" evidence="1">
    <location>
        <begin position="85"/>
        <end position="101"/>
    </location>
</feature>
<evidence type="ECO:0008006" key="4">
    <source>
        <dbReference type="Google" id="ProtNLM"/>
    </source>
</evidence>
<dbReference type="AlphaFoldDB" id="A0A517Y2I3"/>
<keyword evidence="1" id="KW-1133">Transmembrane helix</keyword>
<protein>
    <recommendedName>
        <fullName evidence="4">DoxX family protein</fullName>
    </recommendedName>
</protein>
<feature type="transmembrane region" description="Helical" evidence="1">
    <location>
        <begin position="61"/>
        <end position="78"/>
    </location>
</feature>
<evidence type="ECO:0000313" key="3">
    <source>
        <dbReference type="Proteomes" id="UP000319576"/>
    </source>
</evidence>
<organism evidence="2 3">
    <name type="scientific">Urbifossiella limnaea</name>
    <dbReference type="NCBI Taxonomy" id="2528023"/>
    <lineage>
        <taxon>Bacteria</taxon>
        <taxon>Pseudomonadati</taxon>
        <taxon>Planctomycetota</taxon>
        <taxon>Planctomycetia</taxon>
        <taxon>Gemmatales</taxon>
        <taxon>Gemmataceae</taxon>
        <taxon>Urbifossiella</taxon>
    </lineage>
</organism>
<feature type="transmembrane region" description="Helical" evidence="1">
    <location>
        <begin position="113"/>
        <end position="135"/>
    </location>
</feature>
<reference evidence="2 3" key="1">
    <citation type="submission" date="2019-02" db="EMBL/GenBank/DDBJ databases">
        <title>Deep-cultivation of Planctomycetes and their phenomic and genomic characterization uncovers novel biology.</title>
        <authorList>
            <person name="Wiegand S."/>
            <person name="Jogler M."/>
            <person name="Boedeker C."/>
            <person name="Pinto D."/>
            <person name="Vollmers J."/>
            <person name="Rivas-Marin E."/>
            <person name="Kohn T."/>
            <person name="Peeters S.H."/>
            <person name="Heuer A."/>
            <person name="Rast P."/>
            <person name="Oberbeckmann S."/>
            <person name="Bunk B."/>
            <person name="Jeske O."/>
            <person name="Meyerdierks A."/>
            <person name="Storesund J.E."/>
            <person name="Kallscheuer N."/>
            <person name="Luecker S."/>
            <person name="Lage O.M."/>
            <person name="Pohl T."/>
            <person name="Merkel B.J."/>
            <person name="Hornburger P."/>
            <person name="Mueller R.-W."/>
            <person name="Bruemmer F."/>
            <person name="Labrenz M."/>
            <person name="Spormann A.M."/>
            <person name="Op den Camp H."/>
            <person name="Overmann J."/>
            <person name="Amann R."/>
            <person name="Jetten M.S.M."/>
            <person name="Mascher T."/>
            <person name="Medema M.H."/>
            <person name="Devos D.P."/>
            <person name="Kaster A.-K."/>
            <person name="Ovreas L."/>
            <person name="Rohde M."/>
            <person name="Galperin M.Y."/>
            <person name="Jogler C."/>
        </authorList>
    </citation>
    <scope>NUCLEOTIDE SEQUENCE [LARGE SCALE GENOMIC DNA]</scope>
    <source>
        <strain evidence="2 3">ETA_A1</strain>
    </source>
</reference>
<proteinExistence type="predicted"/>
<keyword evidence="1" id="KW-0472">Membrane</keyword>